<evidence type="ECO:0000313" key="3">
    <source>
        <dbReference type="Proteomes" id="UP000799772"/>
    </source>
</evidence>
<dbReference type="Gene3D" id="3.40.30.10">
    <property type="entry name" value="Glutaredoxin"/>
    <property type="match status" value="1"/>
</dbReference>
<dbReference type="GO" id="GO:0016491">
    <property type="term" value="F:oxidoreductase activity"/>
    <property type="evidence" value="ECO:0007669"/>
    <property type="project" value="InterPro"/>
</dbReference>
<dbReference type="CDD" id="cd03024">
    <property type="entry name" value="DsbA_FrnE"/>
    <property type="match status" value="1"/>
</dbReference>
<gene>
    <name evidence="2" type="ORF">NA57DRAFT_73151</name>
</gene>
<protein>
    <submittedName>
        <fullName evidence="2">Thioredoxin-like protein</fullName>
    </submittedName>
</protein>
<dbReference type="InterPro" id="IPR036249">
    <property type="entry name" value="Thioredoxin-like_sf"/>
</dbReference>
<dbReference type="OrthoDB" id="1930760at2759"/>
<reference evidence="2" key="1">
    <citation type="journal article" date="2020" name="Stud. Mycol.">
        <title>101 Dothideomycetes genomes: a test case for predicting lifestyles and emergence of pathogens.</title>
        <authorList>
            <person name="Haridas S."/>
            <person name="Albert R."/>
            <person name="Binder M."/>
            <person name="Bloem J."/>
            <person name="Labutti K."/>
            <person name="Salamov A."/>
            <person name="Andreopoulos B."/>
            <person name="Baker S."/>
            <person name="Barry K."/>
            <person name="Bills G."/>
            <person name="Bluhm B."/>
            <person name="Cannon C."/>
            <person name="Castanera R."/>
            <person name="Culley D."/>
            <person name="Daum C."/>
            <person name="Ezra D."/>
            <person name="Gonzalez J."/>
            <person name="Henrissat B."/>
            <person name="Kuo A."/>
            <person name="Liang C."/>
            <person name="Lipzen A."/>
            <person name="Lutzoni F."/>
            <person name="Magnuson J."/>
            <person name="Mondo S."/>
            <person name="Nolan M."/>
            <person name="Ohm R."/>
            <person name="Pangilinan J."/>
            <person name="Park H.-J."/>
            <person name="Ramirez L."/>
            <person name="Alfaro M."/>
            <person name="Sun H."/>
            <person name="Tritt A."/>
            <person name="Yoshinaga Y."/>
            <person name="Zwiers L.-H."/>
            <person name="Turgeon B."/>
            <person name="Goodwin S."/>
            <person name="Spatafora J."/>
            <person name="Crous P."/>
            <person name="Grigoriev I."/>
        </authorList>
    </citation>
    <scope>NUCLEOTIDE SEQUENCE</scope>
    <source>
        <strain evidence="2">CBS 133067</strain>
    </source>
</reference>
<accession>A0A9P4IIH3</accession>
<dbReference type="EMBL" id="ML978123">
    <property type="protein sequence ID" value="KAF2101714.1"/>
    <property type="molecule type" value="Genomic_DNA"/>
</dbReference>
<feature type="domain" description="DSBA-like thioredoxin" evidence="1">
    <location>
        <begin position="5"/>
        <end position="210"/>
    </location>
</feature>
<dbReference type="PANTHER" id="PTHR13887">
    <property type="entry name" value="GLUTATHIONE S-TRANSFERASE KAPPA"/>
    <property type="match status" value="1"/>
</dbReference>
<dbReference type="SUPFAM" id="SSF52833">
    <property type="entry name" value="Thioredoxin-like"/>
    <property type="match status" value="1"/>
</dbReference>
<evidence type="ECO:0000313" key="2">
    <source>
        <dbReference type="EMBL" id="KAF2101714.1"/>
    </source>
</evidence>
<dbReference type="InterPro" id="IPR001853">
    <property type="entry name" value="DSBA-like_thioredoxin_dom"/>
</dbReference>
<keyword evidence="3" id="KW-1185">Reference proteome</keyword>
<dbReference type="Proteomes" id="UP000799772">
    <property type="component" value="Unassembled WGS sequence"/>
</dbReference>
<name>A0A9P4IIH3_9PEZI</name>
<proteinExistence type="predicted"/>
<dbReference type="PANTHER" id="PTHR13887:SF41">
    <property type="entry name" value="THIOREDOXIN SUPERFAMILY PROTEIN"/>
    <property type="match status" value="1"/>
</dbReference>
<evidence type="ECO:0000259" key="1">
    <source>
        <dbReference type="Pfam" id="PF01323"/>
    </source>
</evidence>
<dbReference type="Pfam" id="PF01323">
    <property type="entry name" value="DSBA"/>
    <property type="match status" value="1"/>
</dbReference>
<comment type="caution">
    <text evidence="2">The sequence shown here is derived from an EMBL/GenBank/DDBJ whole genome shotgun (WGS) entry which is preliminary data.</text>
</comment>
<sequence>MTNFQIHIVSDTVCPWCYVGKKRLEKGIEQFKKENPDSNDTFSTTWAPFYLDPEAPNEGEDKQARYARRFGAQRSQMMFQRLAMVGDSVGINFKFGGRTGNTRDSHRLIQLAKTKSPEMQTKVVEKLFEAYFEKEQDITSHAVLLKAAVEAGLDQAEAKDWLETDKGGPAVDKEVKEAQMKFIGGVPHFTISDRVEIEGADDPSTFVEAFKKVKAEAEFEQKRFGDSC</sequence>
<organism evidence="2 3">
    <name type="scientific">Rhizodiscina lignyota</name>
    <dbReference type="NCBI Taxonomy" id="1504668"/>
    <lineage>
        <taxon>Eukaryota</taxon>
        <taxon>Fungi</taxon>
        <taxon>Dikarya</taxon>
        <taxon>Ascomycota</taxon>
        <taxon>Pezizomycotina</taxon>
        <taxon>Dothideomycetes</taxon>
        <taxon>Pleosporomycetidae</taxon>
        <taxon>Aulographales</taxon>
        <taxon>Rhizodiscinaceae</taxon>
        <taxon>Rhizodiscina</taxon>
    </lineage>
</organism>
<dbReference type="AlphaFoldDB" id="A0A9P4IIH3"/>